<dbReference type="GO" id="GO:0071555">
    <property type="term" value="P:cell wall organization"/>
    <property type="evidence" value="ECO:0007669"/>
    <property type="project" value="UniProtKB-KW"/>
</dbReference>
<evidence type="ECO:0000256" key="1">
    <source>
        <dbReference type="ARBA" id="ARBA00022679"/>
    </source>
</evidence>
<comment type="subcellular location">
    <subcellularLocation>
        <location evidence="4">Secreted</location>
        <location evidence="4">Cell wall</location>
    </subcellularLocation>
    <subcellularLocation>
        <location evidence="4">Secreted</location>
        <location evidence="4">Extracellular space</location>
        <location evidence="4">Apoplast</location>
    </subcellularLocation>
</comment>
<accession>A0A0E0BDC1</accession>
<keyword evidence="4" id="KW-0964">Secreted</keyword>
<evidence type="ECO:0000256" key="5">
    <source>
        <dbReference type="SAM" id="Phobius"/>
    </source>
</evidence>
<keyword evidence="1 4" id="KW-0808">Transferase</keyword>
<dbReference type="AlphaFoldDB" id="A0A0E0BDC1"/>
<keyword evidence="5" id="KW-0812">Transmembrane</keyword>
<evidence type="ECO:0000256" key="4">
    <source>
        <dbReference type="RuleBase" id="RU361120"/>
    </source>
</evidence>
<dbReference type="InterPro" id="IPR010713">
    <property type="entry name" value="XET_C"/>
</dbReference>
<keyword evidence="4" id="KW-0052">Apoplast</keyword>
<evidence type="ECO:0000313" key="7">
    <source>
        <dbReference type="EnsemblPlants" id="OGLUM10G17570.1"/>
    </source>
</evidence>
<feature type="transmembrane region" description="Helical" evidence="5">
    <location>
        <begin position="50"/>
        <end position="73"/>
    </location>
</feature>
<dbReference type="EnsemblPlants" id="OGLUM10G17570.1">
    <property type="protein sequence ID" value="OGLUM10G17570.1"/>
    <property type="gene ID" value="OGLUM10G17570"/>
</dbReference>
<evidence type="ECO:0000256" key="3">
    <source>
        <dbReference type="ARBA" id="ARBA00023295"/>
    </source>
</evidence>
<keyword evidence="5" id="KW-0472">Membrane</keyword>
<dbReference type="InterPro" id="IPR044791">
    <property type="entry name" value="Beta-glucanase/XTH"/>
</dbReference>
<keyword evidence="5" id="KW-1133">Transmembrane helix</keyword>
<keyword evidence="2 4" id="KW-0378">Hydrolase</keyword>
<evidence type="ECO:0000256" key="2">
    <source>
        <dbReference type="ARBA" id="ARBA00022801"/>
    </source>
</evidence>
<proteinExistence type="inferred from homology"/>
<sequence>MHALVAIHHPINDSLQQVRDSSQRRRETSSPSFIHITITDKMARPGSGNIPGSACIPLLILMLLLLLLLLLLLHPSEAQPSPGYYPSKMFRSMAFYEGYSTLWGPQHQTLSQDQKSLTLWMDRSSGSGFKSTRSYRNGYFGASIRVQPGYTAGVNTAFYLSNTEQYPGHHDEIDMELLGTVPGEPYTLQTNVYVRGSGDGNIVGREMRFHLWFDPTAGFHHYAILWNPDQILFLVDDVPIRRYEKKVEGTFPEREMWAYGSIWDASDWATDGGRYRADYRYQPFVSRFADLKVGGCATAAPPACSPVPASSGGGSAALSPQQEAAMAWAQRNAMVYYYCQDYSRDHTFYPEC</sequence>
<dbReference type="HOGENOM" id="CLU_048041_1_1_1"/>
<keyword evidence="4" id="KW-0961">Cell wall biogenesis/degradation</keyword>
<keyword evidence="4" id="KW-0134">Cell wall</keyword>
<comment type="function">
    <text evidence="4">Catalyzes xyloglucan endohydrolysis (XEH) and/or endotransglycosylation (XET). Cleaves and religates xyloglucan polymers, an essential constituent of the primary cell wall, and thereby participates in cell wall construction of growing tissues.</text>
</comment>
<dbReference type="EC" id="2.4.1.207" evidence="4"/>
<evidence type="ECO:0000259" key="6">
    <source>
        <dbReference type="PROSITE" id="PS51762"/>
    </source>
</evidence>
<dbReference type="InterPro" id="IPR000757">
    <property type="entry name" value="Beta-glucanase-like"/>
</dbReference>
<dbReference type="STRING" id="40148.A0A0E0BDC1"/>
<dbReference type="Pfam" id="PF00722">
    <property type="entry name" value="Glyco_hydro_16"/>
    <property type="match status" value="1"/>
</dbReference>
<comment type="similarity">
    <text evidence="4">Belongs to the glycosyl hydrolase 16 family.</text>
</comment>
<dbReference type="SUPFAM" id="SSF49899">
    <property type="entry name" value="Concanavalin A-like lectins/glucanases"/>
    <property type="match status" value="1"/>
</dbReference>
<dbReference type="Gramene" id="OGLUM10G17570.1">
    <property type="protein sequence ID" value="OGLUM10G17570.1"/>
    <property type="gene ID" value="OGLUM10G17570"/>
</dbReference>
<dbReference type="GO" id="GO:0004553">
    <property type="term" value="F:hydrolase activity, hydrolyzing O-glycosyl compounds"/>
    <property type="evidence" value="ECO:0007669"/>
    <property type="project" value="InterPro"/>
</dbReference>
<keyword evidence="3 4" id="KW-0326">Glycosidase</keyword>
<comment type="PTM">
    <text evidence="4">Contains at least one intrachain disulfide bond essential for its enzymatic activity.</text>
</comment>
<dbReference type="InterPro" id="IPR013320">
    <property type="entry name" value="ConA-like_dom_sf"/>
</dbReference>
<dbReference type="Gene3D" id="2.60.120.200">
    <property type="match status" value="1"/>
</dbReference>
<reference evidence="7" key="1">
    <citation type="submission" date="2015-04" db="UniProtKB">
        <authorList>
            <consortium name="EnsemblPlants"/>
        </authorList>
    </citation>
    <scope>IDENTIFICATION</scope>
</reference>
<evidence type="ECO:0000313" key="8">
    <source>
        <dbReference type="Proteomes" id="UP000026961"/>
    </source>
</evidence>
<reference evidence="7" key="2">
    <citation type="submission" date="2018-05" db="EMBL/GenBank/DDBJ databases">
        <title>OgluRS3 (Oryza glumaepatula Reference Sequence Version 3).</title>
        <authorList>
            <person name="Zhang J."/>
            <person name="Kudrna D."/>
            <person name="Lee S."/>
            <person name="Talag J."/>
            <person name="Welchert J."/>
            <person name="Wing R.A."/>
        </authorList>
    </citation>
    <scope>NUCLEOTIDE SEQUENCE [LARGE SCALE GENOMIC DNA]</scope>
</reference>
<dbReference type="GO" id="GO:0016762">
    <property type="term" value="F:xyloglucan:xyloglucosyl transferase activity"/>
    <property type="evidence" value="ECO:0007669"/>
    <property type="project" value="UniProtKB-EC"/>
</dbReference>
<dbReference type="Pfam" id="PF06955">
    <property type="entry name" value="XET_C"/>
    <property type="match status" value="1"/>
</dbReference>
<keyword evidence="8" id="KW-1185">Reference proteome</keyword>
<dbReference type="eggNOG" id="ENOG502QQC7">
    <property type="taxonomic scope" value="Eukaryota"/>
</dbReference>
<organism evidence="7">
    <name type="scientific">Oryza glumipatula</name>
    <dbReference type="NCBI Taxonomy" id="40148"/>
    <lineage>
        <taxon>Eukaryota</taxon>
        <taxon>Viridiplantae</taxon>
        <taxon>Streptophyta</taxon>
        <taxon>Embryophyta</taxon>
        <taxon>Tracheophyta</taxon>
        <taxon>Spermatophyta</taxon>
        <taxon>Magnoliopsida</taxon>
        <taxon>Liliopsida</taxon>
        <taxon>Poales</taxon>
        <taxon>Poaceae</taxon>
        <taxon>BOP clade</taxon>
        <taxon>Oryzoideae</taxon>
        <taxon>Oryzeae</taxon>
        <taxon>Oryzinae</taxon>
        <taxon>Oryza</taxon>
    </lineage>
</organism>
<feature type="domain" description="GH16" evidence="6">
    <location>
        <begin position="74"/>
        <end position="288"/>
    </location>
</feature>
<protein>
    <recommendedName>
        <fullName evidence="4">Xyloglucan endotransglucosylase/hydrolase</fullName>
        <ecNumber evidence="4">2.4.1.207</ecNumber>
    </recommendedName>
</protein>
<dbReference type="Proteomes" id="UP000026961">
    <property type="component" value="Chromosome 10"/>
</dbReference>
<dbReference type="GO" id="GO:0048046">
    <property type="term" value="C:apoplast"/>
    <property type="evidence" value="ECO:0007669"/>
    <property type="project" value="UniProtKB-SubCell"/>
</dbReference>
<dbReference type="PROSITE" id="PS51762">
    <property type="entry name" value="GH16_2"/>
    <property type="match status" value="1"/>
</dbReference>
<dbReference type="PANTHER" id="PTHR31062">
    <property type="entry name" value="XYLOGLUCAN ENDOTRANSGLUCOSYLASE/HYDROLASE PROTEIN 8-RELATED"/>
    <property type="match status" value="1"/>
</dbReference>
<dbReference type="GO" id="GO:0044042">
    <property type="term" value="P:glucan metabolic process"/>
    <property type="evidence" value="ECO:0007669"/>
    <property type="project" value="InterPro"/>
</dbReference>
<name>A0A0E0BDC1_9ORYZ</name>